<dbReference type="Gene3D" id="1.20.245.10">
    <property type="entry name" value="Lipoxygenase-1, Domain 5"/>
    <property type="match status" value="1"/>
</dbReference>
<feature type="transmembrane region" description="Helical" evidence="1">
    <location>
        <begin position="12"/>
        <end position="34"/>
    </location>
</feature>
<protein>
    <recommendedName>
        <fullName evidence="2">Lipoxygenase domain-containing protein</fullName>
    </recommendedName>
</protein>
<keyword evidence="1" id="KW-1133">Transmembrane helix</keyword>
<comment type="caution">
    <text evidence="3">The sequence shown here is derived from an EMBL/GenBank/DDBJ whole genome shotgun (WGS) entry which is preliminary data.</text>
</comment>
<accession>A0ABN9R3P9</accession>
<reference evidence="3" key="1">
    <citation type="submission" date="2023-10" db="EMBL/GenBank/DDBJ databases">
        <authorList>
            <person name="Chen Y."/>
            <person name="Shah S."/>
            <person name="Dougan E. K."/>
            <person name="Thang M."/>
            <person name="Chan C."/>
        </authorList>
    </citation>
    <scope>NUCLEOTIDE SEQUENCE [LARGE SCALE GENOMIC DNA]</scope>
</reference>
<feature type="domain" description="Lipoxygenase" evidence="2">
    <location>
        <begin position="248"/>
        <end position="344"/>
    </location>
</feature>
<keyword evidence="1" id="KW-0812">Transmembrane</keyword>
<sequence length="426" mass="47930">MCWGLPSSSCSLMVAALMVYALFGCCLAAGVLYFKSWSCPPFNWISDIYPRLTYFAYQSLLLSRATPDTSPQFMPVDKITPKMQLEKYQLSYALNIQVPVGFEEEFLGDPILPNRITQRLEETLSYIPQTDRFETFGPDEDPVEFAMNQMCSVYPEIYQVWEDKLSDVALTRFCLFGLGAHRVETTTENGERYFVVRSNALSNLPVRSGFERYGGDAYFDMGWNAVKIVDAGLGPLLTDGTVNLVTSTPSDGAQWDRAKFRFRSSLSVLVTLVDHLYGIHLQTANIVVTAVREQLSADHPLRRFLTPFTFQTIAVNDNARNNLIQPRSMGPRCFAFDDVGMQLAFAAAPSLILSGIEVSVEEGGPFINRAKYIDYLKDKKGIDTEYRRRQRAKNITSFSGSSWPTTLGATIPPQQVLWLTRSCRGF</sequence>
<proteinExistence type="predicted"/>
<keyword evidence="1" id="KW-0472">Membrane</keyword>
<evidence type="ECO:0000256" key="1">
    <source>
        <dbReference type="SAM" id="Phobius"/>
    </source>
</evidence>
<organism evidence="3 4">
    <name type="scientific">Prorocentrum cordatum</name>
    <dbReference type="NCBI Taxonomy" id="2364126"/>
    <lineage>
        <taxon>Eukaryota</taxon>
        <taxon>Sar</taxon>
        <taxon>Alveolata</taxon>
        <taxon>Dinophyceae</taxon>
        <taxon>Prorocentrales</taxon>
        <taxon>Prorocentraceae</taxon>
        <taxon>Prorocentrum</taxon>
    </lineage>
</organism>
<dbReference type="EMBL" id="CAUYUJ010004747">
    <property type="protein sequence ID" value="CAK0810817.1"/>
    <property type="molecule type" value="Genomic_DNA"/>
</dbReference>
<name>A0ABN9R3P9_9DINO</name>
<evidence type="ECO:0000259" key="2">
    <source>
        <dbReference type="Pfam" id="PF00305"/>
    </source>
</evidence>
<dbReference type="SUPFAM" id="SSF48484">
    <property type="entry name" value="Lipoxigenase"/>
    <property type="match status" value="1"/>
</dbReference>
<evidence type="ECO:0000313" key="3">
    <source>
        <dbReference type="EMBL" id="CAK0810817.1"/>
    </source>
</evidence>
<evidence type="ECO:0000313" key="4">
    <source>
        <dbReference type="Proteomes" id="UP001189429"/>
    </source>
</evidence>
<dbReference type="Proteomes" id="UP001189429">
    <property type="component" value="Unassembled WGS sequence"/>
</dbReference>
<dbReference type="Pfam" id="PF00305">
    <property type="entry name" value="Lipoxygenase"/>
    <property type="match status" value="1"/>
</dbReference>
<gene>
    <name evidence="3" type="ORF">PCOR1329_LOCUS15644</name>
</gene>
<dbReference type="InterPro" id="IPR036226">
    <property type="entry name" value="LipOase_C_sf"/>
</dbReference>
<keyword evidence="4" id="KW-1185">Reference proteome</keyword>
<dbReference type="InterPro" id="IPR013819">
    <property type="entry name" value="LipOase_C"/>
</dbReference>